<dbReference type="STRING" id="32473.ENSXCOP00000000210"/>
<dbReference type="Proteomes" id="UP000261380">
    <property type="component" value="Unplaced"/>
</dbReference>
<dbReference type="SMART" id="SM00326">
    <property type="entry name" value="SH3"/>
    <property type="match status" value="1"/>
</dbReference>
<dbReference type="PROSITE" id="PS50002">
    <property type="entry name" value="SH3"/>
    <property type="match status" value="1"/>
</dbReference>
<dbReference type="InterPro" id="IPR050716">
    <property type="entry name" value="MAGUK"/>
</dbReference>
<evidence type="ECO:0000313" key="6">
    <source>
        <dbReference type="Ensembl" id="ENSXCOP00000000210.1"/>
    </source>
</evidence>
<dbReference type="Gene3D" id="3.40.50.300">
    <property type="entry name" value="P-loop containing nucleotide triphosphate hydrolases"/>
    <property type="match status" value="1"/>
</dbReference>
<dbReference type="SMART" id="SM00072">
    <property type="entry name" value="GuKc"/>
    <property type="match status" value="1"/>
</dbReference>
<feature type="domain" description="SH3" evidence="4">
    <location>
        <begin position="20"/>
        <end position="90"/>
    </location>
</feature>
<evidence type="ECO:0000313" key="7">
    <source>
        <dbReference type="Proteomes" id="UP000261380"/>
    </source>
</evidence>
<evidence type="ECO:0000256" key="3">
    <source>
        <dbReference type="PROSITE-ProRule" id="PRU00192"/>
    </source>
</evidence>
<dbReference type="Pfam" id="PF00625">
    <property type="entry name" value="Guanylate_kin"/>
    <property type="match status" value="1"/>
</dbReference>
<keyword evidence="7" id="KW-1185">Reference proteome</keyword>
<protein>
    <submittedName>
        <fullName evidence="6">MAGUK p55 scaffold protein 3b</fullName>
    </submittedName>
</protein>
<dbReference type="InterPro" id="IPR008145">
    <property type="entry name" value="GK/Ca_channel_bsu"/>
</dbReference>
<dbReference type="PROSITE" id="PS50052">
    <property type="entry name" value="GUANYLATE_KINASE_2"/>
    <property type="match status" value="1"/>
</dbReference>
<dbReference type="Pfam" id="PF07653">
    <property type="entry name" value="SH3_2"/>
    <property type="match status" value="1"/>
</dbReference>
<feature type="domain" description="Guanylate kinase-like" evidence="5">
    <location>
        <begin position="104"/>
        <end position="286"/>
    </location>
</feature>
<dbReference type="InterPro" id="IPR001452">
    <property type="entry name" value="SH3_domain"/>
</dbReference>
<sequence>MLPSVHPLIHHLFIHPEYIHPSVYLRALFDYTPFEDKATPCQEAGLPFKRGDVLQVVSQEDATWWQAKKVGDCNLRAALIPSIQFQERFDGNYRVTFFKNMFKLIIFGVTGSLGARVTELKQKVIADNPRWFGLAVPRKYSCTFNKTMIFGFFNSCKFISENYVLFFRFIEYGEYKENLYGTSLESIHKVLTQNKVCLVDVQPEALKTLRTAEFKPYIIFVTPRFPDSQRKHFGSSSSLSGGITVTHTEMKQSAEKMDECYGHWVDYVLVKEDPVSALVELQVALERVQTEPQWVPVCWVRR</sequence>
<dbReference type="PANTHER" id="PTHR23122">
    <property type="entry name" value="MEMBRANE-ASSOCIATED GUANYLATE KINASE MAGUK"/>
    <property type="match status" value="1"/>
</dbReference>
<comment type="similarity">
    <text evidence="1">Belongs to the MAGUK family.</text>
</comment>
<evidence type="ECO:0000256" key="2">
    <source>
        <dbReference type="ARBA" id="ARBA00022443"/>
    </source>
</evidence>
<dbReference type="InterPro" id="IPR027417">
    <property type="entry name" value="P-loop_NTPase"/>
</dbReference>
<keyword evidence="2 3" id="KW-0728">SH3 domain</keyword>
<name>A0A3B5KQQ2_9TELE</name>
<reference evidence="6" key="2">
    <citation type="submission" date="2025-09" db="UniProtKB">
        <authorList>
            <consortium name="Ensembl"/>
        </authorList>
    </citation>
    <scope>IDENTIFICATION</scope>
</reference>
<evidence type="ECO:0000259" key="4">
    <source>
        <dbReference type="PROSITE" id="PS50002"/>
    </source>
</evidence>
<reference evidence="6" key="1">
    <citation type="submission" date="2025-08" db="UniProtKB">
        <authorList>
            <consortium name="Ensembl"/>
        </authorList>
    </citation>
    <scope>IDENTIFICATION</scope>
</reference>
<dbReference type="Gene3D" id="2.30.30.40">
    <property type="entry name" value="SH3 Domains"/>
    <property type="match status" value="1"/>
</dbReference>
<dbReference type="GeneTree" id="ENSGT00940000157190"/>
<proteinExistence type="inferred from homology"/>
<dbReference type="InterPro" id="IPR036028">
    <property type="entry name" value="SH3-like_dom_sf"/>
</dbReference>
<evidence type="ECO:0000259" key="5">
    <source>
        <dbReference type="PROSITE" id="PS50052"/>
    </source>
</evidence>
<dbReference type="AlphaFoldDB" id="A0A3B5KQQ2"/>
<evidence type="ECO:0000256" key="1">
    <source>
        <dbReference type="ARBA" id="ARBA00007014"/>
    </source>
</evidence>
<dbReference type="SUPFAM" id="SSF50044">
    <property type="entry name" value="SH3-domain"/>
    <property type="match status" value="1"/>
</dbReference>
<dbReference type="InterPro" id="IPR008144">
    <property type="entry name" value="Guanylate_kin-like_dom"/>
</dbReference>
<dbReference type="Ensembl" id="ENSXCOT00000000216.1">
    <property type="protein sequence ID" value="ENSXCOP00000000210.1"/>
    <property type="gene ID" value="ENSXCOG00000000204.1"/>
</dbReference>
<accession>A0A3B5KQQ2</accession>
<organism evidence="6 7">
    <name type="scientific">Xiphophorus couchianus</name>
    <name type="common">Monterrey platyfish</name>
    <dbReference type="NCBI Taxonomy" id="32473"/>
    <lineage>
        <taxon>Eukaryota</taxon>
        <taxon>Metazoa</taxon>
        <taxon>Chordata</taxon>
        <taxon>Craniata</taxon>
        <taxon>Vertebrata</taxon>
        <taxon>Euteleostomi</taxon>
        <taxon>Actinopterygii</taxon>
        <taxon>Neopterygii</taxon>
        <taxon>Teleostei</taxon>
        <taxon>Neoteleostei</taxon>
        <taxon>Acanthomorphata</taxon>
        <taxon>Ovalentaria</taxon>
        <taxon>Atherinomorphae</taxon>
        <taxon>Cyprinodontiformes</taxon>
        <taxon>Poeciliidae</taxon>
        <taxon>Poeciliinae</taxon>
        <taxon>Xiphophorus</taxon>
    </lineage>
</organism>
<dbReference type="SUPFAM" id="SSF52540">
    <property type="entry name" value="P-loop containing nucleoside triphosphate hydrolases"/>
    <property type="match status" value="1"/>
</dbReference>